<dbReference type="AlphaFoldDB" id="A0A0C4YR39"/>
<proteinExistence type="inferred from homology"/>
<sequence length="208" mass="23501">MVIETGLQRLEGGPLQVSVRTDLHGCKGRMLDWWFKFFETTQHIKWWHPVDHVEHRGWDEHWKRGENYYGASIHAVESLAEIPPVAAKLKFHDPVEVYGEAALKDAFGAGAVSAIIAARIGFGDNVKMDVNKDPITGQMLHVARDTSWGCVLRSRFVLGLEPGAEHVPEKVGLALMQHCYTEFTFLSRMLASLYYGERANGEEVPMPW</sequence>
<gene>
    <name evidence="7" type="ORF">RR42_s3364</name>
</gene>
<dbReference type="EMBL" id="CP010537">
    <property type="protein sequence ID" value="AJG24940.1"/>
    <property type="molecule type" value="Genomic_DNA"/>
</dbReference>
<evidence type="ECO:0000256" key="2">
    <source>
        <dbReference type="ARBA" id="ARBA00022723"/>
    </source>
</evidence>
<protein>
    <recommendedName>
        <fullName evidence="6">DAPG hydrolase PhiG domain-containing protein</fullName>
    </recommendedName>
</protein>
<dbReference type="KEGG" id="cbw:RR42_s3364"/>
<evidence type="ECO:0000259" key="6">
    <source>
        <dbReference type="Pfam" id="PF18089"/>
    </source>
</evidence>
<comment type="similarity">
    <text evidence="5">Belongs to the DAPG/phloretin hydrolase family.</text>
</comment>
<evidence type="ECO:0000256" key="3">
    <source>
        <dbReference type="ARBA" id="ARBA00022801"/>
    </source>
</evidence>
<keyword evidence="2" id="KW-0479">Metal-binding</keyword>
<comment type="cofactor">
    <cofactor evidence="1">
        <name>Zn(2+)</name>
        <dbReference type="ChEBI" id="CHEBI:29105"/>
    </cofactor>
</comment>
<keyword evidence="4" id="KW-0862">Zinc</keyword>
<accession>A0A0C4YR39</accession>
<name>A0A0C4YR39_9BURK</name>
<dbReference type="Pfam" id="PF18089">
    <property type="entry name" value="DAPG_hydrolase"/>
    <property type="match status" value="1"/>
</dbReference>
<dbReference type="InterPro" id="IPR041526">
    <property type="entry name" value="DAPG_hydrolase"/>
</dbReference>
<evidence type="ECO:0000256" key="5">
    <source>
        <dbReference type="ARBA" id="ARBA00023459"/>
    </source>
</evidence>
<evidence type="ECO:0000313" key="8">
    <source>
        <dbReference type="Proteomes" id="UP000031843"/>
    </source>
</evidence>
<dbReference type="Proteomes" id="UP000031843">
    <property type="component" value="Chromosome secondary"/>
</dbReference>
<evidence type="ECO:0000313" key="7">
    <source>
        <dbReference type="EMBL" id="AJG24940.1"/>
    </source>
</evidence>
<dbReference type="STRING" id="68895.RR42_s3364"/>
<dbReference type="GO" id="GO:0046872">
    <property type="term" value="F:metal ion binding"/>
    <property type="evidence" value="ECO:0007669"/>
    <property type="project" value="UniProtKB-KW"/>
</dbReference>
<keyword evidence="3" id="KW-0378">Hydrolase</keyword>
<organism evidence="7 8">
    <name type="scientific">Cupriavidus basilensis</name>
    <dbReference type="NCBI Taxonomy" id="68895"/>
    <lineage>
        <taxon>Bacteria</taxon>
        <taxon>Pseudomonadati</taxon>
        <taxon>Pseudomonadota</taxon>
        <taxon>Betaproteobacteria</taxon>
        <taxon>Burkholderiales</taxon>
        <taxon>Burkholderiaceae</taxon>
        <taxon>Cupriavidus</taxon>
    </lineage>
</organism>
<keyword evidence="8" id="KW-1185">Reference proteome</keyword>
<feature type="domain" description="DAPG hydrolase PhiG" evidence="6">
    <location>
        <begin position="3"/>
        <end position="195"/>
    </location>
</feature>
<dbReference type="GO" id="GO:0016787">
    <property type="term" value="F:hydrolase activity"/>
    <property type="evidence" value="ECO:0007669"/>
    <property type="project" value="UniProtKB-KW"/>
</dbReference>
<reference evidence="7 8" key="1">
    <citation type="journal article" date="2015" name="Genome Announc.">
        <title>Complete Genome Sequence of Cupriavidus basilensis 4G11, Isolated from the Oak Ridge Field Research Center Site.</title>
        <authorList>
            <person name="Ray J."/>
            <person name="Waters R.J."/>
            <person name="Skerker J.M."/>
            <person name="Kuehl J.V."/>
            <person name="Price M.N."/>
            <person name="Huang J."/>
            <person name="Chakraborty R."/>
            <person name="Arkin A.P."/>
            <person name="Deutschbauer A."/>
        </authorList>
    </citation>
    <scope>NUCLEOTIDE SEQUENCE [LARGE SCALE GENOMIC DNA]</scope>
    <source>
        <strain evidence="7">4G11</strain>
    </source>
</reference>
<evidence type="ECO:0000256" key="4">
    <source>
        <dbReference type="ARBA" id="ARBA00022833"/>
    </source>
</evidence>
<evidence type="ECO:0000256" key="1">
    <source>
        <dbReference type="ARBA" id="ARBA00001947"/>
    </source>
</evidence>